<dbReference type="Proteomes" id="UP000446658">
    <property type="component" value="Unassembled WGS sequence"/>
</dbReference>
<name>A0A844GDH4_9NEIS</name>
<keyword evidence="2" id="KW-1185">Reference proteome</keyword>
<evidence type="ECO:0000313" key="2">
    <source>
        <dbReference type="Proteomes" id="UP000446658"/>
    </source>
</evidence>
<protein>
    <recommendedName>
        <fullName evidence="3">Phage protein, HK97 gp10 family</fullName>
    </recommendedName>
</protein>
<comment type="caution">
    <text evidence="1">The sequence shown here is derived from an EMBL/GenBank/DDBJ whole genome shotgun (WGS) entry which is preliminary data.</text>
</comment>
<organism evidence="1 2">
    <name type="scientific">Paludibacterium denitrificans</name>
    <dbReference type="NCBI Taxonomy" id="2675226"/>
    <lineage>
        <taxon>Bacteria</taxon>
        <taxon>Pseudomonadati</taxon>
        <taxon>Pseudomonadota</taxon>
        <taxon>Betaproteobacteria</taxon>
        <taxon>Neisseriales</taxon>
        <taxon>Chromobacteriaceae</taxon>
        <taxon>Paludibacterium</taxon>
    </lineage>
</organism>
<sequence length="165" mass="18128">MADVELQIDPRAGELFIRLHGISSVLDDRRALSKPLLSGMRIIQRRAKADAPKDTGFLRSQIIARTNVRSSDPLTGFVTVATRAKRSRNGTLKNARLSAKRSTGRKVDVVTAFYGRFQEKGTSKMPAHAFLSPAVEEVGEQAREQVAAEVQATMLKLVGERLANL</sequence>
<proteinExistence type="predicted"/>
<evidence type="ECO:0008006" key="3">
    <source>
        <dbReference type="Google" id="ProtNLM"/>
    </source>
</evidence>
<dbReference type="NCBIfam" id="TIGR01725">
    <property type="entry name" value="phge_HK97_gp10"/>
    <property type="match status" value="1"/>
</dbReference>
<accession>A0A844GDH4</accession>
<dbReference type="AlphaFoldDB" id="A0A844GDH4"/>
<gene>
    <name evidence="1" type="ORF">GKE73_02860</name>
</gene>
<reference evidence="1 2" key="1">
    <citation type="submission" date="2019-11" db="EMBL/GenBank/DDBJ databases">
        <title>Draft genome sequence of Paludibacterium sp. dN18-1.</title>
        <authorList>
            <person name="Im W.-T."/>
        </authorList>
    </citation>
    <scope>NUCLEOTIDE SEQUENCE [LARGE SCALE GENOMIC DNA]</scope>
    <source>
        <strain evidence="2">dN 18-1</strain>
    </source>
</reference>
<dbReference type="RefSeq" id="WP_230369108.1">
    <property type="nucleotide sequence ID" value="NZ_WLYX01000001.1"/>
</dbReference>
<evidence type="ECO:0000313" key="1">
    <source>
        <dbReference type="EMBL" id="MTD32625.1"/>
    </source>
</evidence>
<dbReference type="InterPro" id="IPR010064">
    <property type="entry name" value="HK97-gp10_tail"/>
</dbReference>
<dbReference type="EMBL" id="WLYX01000001">
    <property type="protein sequence ID" value="MTD32625.1"/>
    <property type="molecule type" value="Genomic_DNA"/>
</dbReference>